<evidence type="ECO:0000313" key="5">
    <source>
        <dbReference type="Proteomes" id="UP000677803"/>
    </source>
</evidence>
<evidence type="ECO:0000256" key="2">
    <source>
        <dbReference type="SAM" id="SignalP"/>
    </source>
</evidence>
<evidence type="ECO:0000313" key="4">
    <source>
        <dbReference type="EMBL" id="CAG6015040.1"/>
    </source>
</evidence>
<dbReference type="OrthoDB" id="8657369at2759"/>
<dbReference type="InterPro" id="IPR007110">
    <property type="entry name" value="Ig-like_dom"/>
</dbReference>
<keyword evidence="1" id="KW-1133">Transmembrane helix</keyword>
<dbReference type="SUPFAM" id="SSF48726">
    <property type="entry name" value="Immunoglobulin"/>
    <property type="match status" value="3"/>
</dbReference>
<feature type="domain" description="Ig-like" evidence="3">
    <location>
        <begin position="208"/>
        <end position="318"/>
    </location>
</feature>
<dbReference type="PANTHER" id="PTHR11422:SF0">
    <property type="entry name" value="T-CELL SURFACE GLYCOPROTEIN CD4"/>
    <property type="match status" value="1"/>
</dbReference>
<keyword evidence="1" id="KW-0472">Membrane</keyword>
<evidence type="ECO:0000259" key="3">
    <source>
        <dbReference type="PROSITE" id="PS50835"/>
    </source>
</evidence>
<dbReference type="PANTHER" id="PTHR11422">
    <property type="entry name" value="T-CELL SURFACE GLYCOPROTEIN CD4"/>
    <property type="match status" value="1"/>
</dbReference>
<keyword evidence="1" id="KW-0812">Transmembrane</keyword>
<dbReference type="PROSITE" id="PS50835">
    <property type="entry name" value="IG_LIKE"/>
    <property type="match status" value="1"/>
</dbReference>
<feature type="signal peptide" evidence="2">
    <location>
        <begin position="1"/>
        <end position="20"/>
    </location>
</feature>
<dbReference type="SMART" id="SM00409">
    <property type="entry name" value="IG"/>
    <property type="match status" value="4"/>
</dbReference>
<gene>
    <name evidence="4" type="ORF">MMEN_LOCUS19441</name>
</gene>
<dbReference type="InterPro" id="IPR003599">
    <property type="entry name" value="Ig_sub"/>
</dbReference>
<comment type="caution">
    <text evidence="4">The sequence shown here is derived from an EMBL/GenBank/DDBJ whole genome shotgun (WGS) entry which is preliminary data.</text>
</comment>
<protein>
    <submittedName>
        <fullName evidence="4">(Atlantic silverside) hypothetical protein</fullName>
    </submittedName>
</protein>
<name>A0A8S4BN11_9TELE</name>
<proteinExistence type="predicted"/>
<dbReference type="EMBL" id="CAJRST010038888">
    <property type="protein sequence ID" value="CAG6015040.1"/>
    <property type="molecule type" value="Genomic_DNA"/>
</dbReference>
<keyword evidence="2" id="KW-0732">Signal</keyword>
<accession>A0A8S4BN11</accession>
<feature type="transmembrane region" description="Helical" evidence="1">
    <location>
        <begin position="414"/>
        <end position="438"/>
    </location>
</feature>
<dbReference type="InterPro" id="IPR036179">
    <property type="entry name" value="Ig-like_dom_sf"/>
</dbReference>
<dbReference type="Gene3D" id="2.60.40.10">
    <property type="entry name" value="Immunoglobulins"/>
    <property type="match status" value="4"/>
</dbReference>
<dbReference type="Proteomes" id="UP000677803">
    <property type="component" value="Unassembled WGS sequence"/>
</dbReference>
<feature type="chain" id="PRO_5035766492" evidence="2">
    <location>
        <begin position="21"/>
        <end position="465"/>
    </location>
</feature>
<dbReference type="InterPro" id="IPR013783">
    <property type="entry name" value="Ig-like_fold"/>
</dbReference>
<sequence length="465" mass="51938">MKSLIQTIVFVVAVLKGLNGAEVVMYAQVGEPITLSPTRTPTGLYIYWYYHDVNGPLLAWINPMGGQDRNKEDPWKDKLSLYGDSLRINGVQENHFDTFFCVMKKTKSQVEHTDTYKVIKLDVGVSPSLPLLPGSKATLTCKVDHQGLEKPILEVITPKGQKERVINGKVEITVEAEHSGTWACVVKNDKGEQRKNVEVPVKVVGFSPAPKRLYTSTSSPLTIPCSVPSDIPWEQIKPLIRDVHWHFIPKGSTSLGQQMLLSLSPKKSSDWIPHQNRGLSADEGNAQGNFSISRNKGREDDIGEYKCSMTFDNEKTLSSTIQVDVLQIIPSPGTEVVSGKQLNVSCTTGEPLPDNMRLKIVPPRTLSPSNTDSSLRIPKVGKEAGGKWKCELWQNKALLTSAVTTLKIEPLLSVWMLVIICSAAVILLLLCVLTFILCRRRQKRRYLRHQLCRCKNPKPRGFYRT</sequence>
<dbReference type="AlphaFoldDB" id="A0A8S4BN11"/>
<keyword evidence="5" id="KW-1185">Reference proteome</keyword>
<evidence type="ECO:0000256" key="1">
    <source>
        <dbReference type="SAM" id="Phobius"/>
    </source>
</evidence>
<reference evidence="4" key="1">
    <citation type="submission" date="2021-05" db="EMBL/GenBank/DDBJ databases">
        <authorList>
            <person name="Tigano A."/>
        </authorList>
    </citation>
    <scope>NUCLEOTIDE SEQUENCE</scope>
</reference>
<organism evidence="4 5">
    <name type="scientific">Menidia menidia</name>
    <name type="common">Atlantic silverside</name>
    <dbReference type="NCBI Taxonomy" id="238744"/>
    <lineage>
        <taxon>Eukaryota</taxon>
        <taxon>Metazoa</taxon>
        <taxon>Chordata</taxon>
        <taxon>Craniata</taxon>
        <taxon>Vertebrata</taxon>
        <taxon>Euteleostomi</taxon>
        <taxon>Actinopterygii</taxon>
        <taxon>Neopterygii</taxon>
        <taxon>Teleostei</taxon>
        <taxon>Neoteleostei</taxon>
        <taxon>Acanthomorphata</taxon>
        <taxon>Ovalentaria</taxon>
        <taxon>Atherinomorphae</taxon>
        <taxon>Atheriniformes</taxon>
        <taxon>Atherinopsidae</taxon>
        <taxon>Menidiinae</taxon>
        <taxon>Menidia</taxon>
    </lineage>
</organism>